<dbReference type="Proteomes" id="UP001429580">
    <property type="component" value="Unassembled WGS sequence"/>
</dbReference>
<evidence type="ECO:0000313" key="1">
    <source>
        <dbReference type="EMBL" id="NIJ58160.1"/>
    </source>
</evidence>
<accession>A0ABX0V1H9</accession>
<dbReference type="RefSeq" id="WP_166951824.1">
    <property type="nucleotide sequence ID" value="NZ_JAASQI010000004.1"/>
</dbReference>
<name>A0ABX0V1H9_9HYPH</name>
<reference evidence="1 2" key="1">
    <citation type="submission" date="2020-03" db="EMBL/GenBank/DDBJ databases">
        <title>Genomic Encyclopedia of Type Strains, Phase IV (KMG-IV): sequencing the most valuable type-strain genomes for metagenomic binning, comparative biology and taxonomic classification.</title>
        <authorList>
            <person name="Goeker M."/>
        </authorList>
    </citation>
    <scope>NUCLEOTIDE SEQUENCE [LARGE SCALE GENOMIC DNA]</scope>
    <source>
        <strain evidence="1 2">DSM 103870</strain>
    </source>
</reference>
<dbReference type="EMBL" id="JAASQI010000004">
    <property type="protein sequence ID" value="NIJ58160.1"/>
    <property type="molecule type" value="Genomic_DNA"/>
</dbReference>
<gene>
    <name evidence="1" type="ORF">FHS82_002002</name>
</gene>
<evidence type="ECO:0000313" key="2">
    <source>
        <dbReference type="Proteomes" id="UP001429580"/>
    </source>
</evidence>
<comment type="caution">
    <text evidence="1">The sequence shown here is derived from an EMBL/GenBank/DDBJ whole genome shotgun (WGS) entry which is preliminary data.</text>
</comment>
<proteinExistence type="predicted"/>
<keyword evidence="2" id="KW-1185">Reference proteome</keyword>
<sequence>MSTLRDAMAAIRSIILIEERVRQQGEKVEKLANHVVDIDRRLLRVETVIDLALDRRGGGRPRIGYGPADDDPRA</sequence>
<protein>
    <submittedName>
        <fullName evidence="1">Uncharacterized protein</fullName>
    </submittedName>
</protein>
<organism evidence="1 2">
    <name type="scientific">Pseudochelatococcus lubricantis</name>
    <dbReference type="NCBI Taxonomy" id="1538102"/>
    <lineage>
        <taxon>Bacteria</taxon>
        <taxon>Pseudomonadati</taxon>
        <taxon>Pseudomonadota</taxon>
        <taxon>Alphaproteobacteria</taxon>
        <taxon>Hyphomicrobiales</taxon>
        <taxon>Chelatococcaceae</taxon>
        <taxon>Pseudochelatococcus</taxon>
    </lineage>
</organism>